<dbReference type="SUPFAM" id="SSF48371">
    <property type="entry name" value="ARM repeat"/>
    <property type="match status" value="1"/>
</dbReference>
<evidence type="ECO:0000313" key="6">
    <source>
        <dbReference type="EMBL" id="KAF0304096.1"/>
    </source>
</evidence>
<evidence type="ECO:0000256" key="2">
    <source>
        <dbReference type="ARBA" id="ARBA00006427"/>
    </source>
</evidence>
<evidence type="ECO:0000256" key="3">
    <source>
        <dbReference type="ARBA" id="ARBA00023242"/>
    </source>
</evidence>
<comment type="similarity">
    <text evidence="2">Belongs to the IPI1/TEX10 family.</text>
</comment>
<dbReference type="PROSITE" id="PS50077">
    <property type="entry name" value="HEAT_REPEAT"/>
    <property type="match status" value="1"/>
</dbReference>
<dbReference type="OrthoDB" id="361362at2759"/>
<dbReference type="InterPro" id="IPR021133">
    <property type="entry name" value="HEAT_type_2"/>
</dbReference>
<keyword evidence="7" id="KW-1185">Reference proteome</keyword>
<proteinExistence type="inferred from homology"/>
<dbReference type="EMBL" id="VIIS01000872">
    <property type="protein sequence ID" value="KAF0304096.1"/>
    <property type="molecule type" value="Genomic_DNA"/>
</dbReference>
<reference evidence="6 7" key="1">
    <citation type="submission" date="2019-07" db="EMBL/GenBank/DDBJ databases">
        <title>Draft genome assembly of a fouling barnacle, Amphibalanus amphitrite (Darwin, 1854): The first reference genome for Thecostraca.</title>
        <authorList>
            <person name="Kim W."/>
        </authorList>
    </citation>
    <scope>NUCLEOTIDE SEQUENCE [LARGE SCALE GENOMIC DNA]</scope>
    <source>
        <strain evidence="6">SNU_AA5</strain>
        <tissue evidence="6">Soma without cirri and trophi</tissue>
    </source>
</reference>
<dbReference type="Gene3D" id="1.25.10.10">
    <property type="entry name" value="Leucine-rich Repeat Variant"/>
    <property type="match status" value="1"/>
</dbReference>
<protein>
    <submittedName>
        <fullName evidence="6">Testis-expressed protein 10</fullName>
    </submittedName>
</protein>
<comment type="caution">
    <text evidence="6">The sequence shown here is derived from an EMBL/GenBank/DDBJ whole genome shotgun (WGS) entry which is preliminary data.</text>
</comment>
<evidence type="ECO:0000259" key="5">
    <source>
        <dbReference type="Pfam" id="PF12333"/>
    </source>
</evidence>
<dbReference type="GO" id="GO:0071339">
    <property type="term" value="C:MLL1 complex"/>
    <property type="evidence" value="ECO:0007669"/>
    <property type="project" value="TreeGrafter"/>
</dbReference>
<dbReference type="Proteomes" id="UP000440578">
    <property type="component" value="Unassembled WGS sequence"/>
</dbReference>
<feature type="domain" description="Pre-rRNA-processing protein Ipi1 N-terminal" evidence="5">
    <location>
        <begin position="138"/>
        <end position="232"/>
    </location>
</feature>
<dbReference type="InterPro" id="IPR011989">
    <property type="entry name" value="ARM-like"/>
</dbReference>
<accession>A0A6A4W9L5</accession>
<dbReference type="InterPro" id="IPR024679">
    <property type="entry name" value="Ipi1_N"/>
</dbReference>
<dbReference type="InterPro" id="IPR016024">
    <property type="entry name" value="ARM-type_fold"/>
</dbReference>
<organism evidence="6 7">
    <name type="scientific">Amphibalanus amphitrite</name>
    <name type="common">Striped barnacle</name>
    <name type="synonym">Balanus amphitrite</name>
    <dbReference type="NCBI Taxonomy" id="1232801"/>
    <lineage>
        <taxon>Eukaryota</taxon>
        <taxon>Metazoa</taxon>
        <taxon>Ecdysozoa</taxon>
        <taxon>Arthropoda</taxon>
        <taxon>Crustacea</taxon>
        <taxon>Multicrustacea</taxon>
        <taxon>Cirripedia</taxon>
        <taxon>Thoracica</taxon>
        <taxon>Thoracicalcarea</taxon>
        <taxon>Balanomorpha</taxon>
        <taxon>Balanoidea</taxon>
        <taxon>Balanidae</taxon>
        <taxon>Amphibalaninae</taxon>
        <taxon>Amphibalanus</taxon>
    </lineage>
</organism>
<gene>
    <name evidence="6" type="primary">tex10</name>
    <name evidence="6" type="ORF">FJT64_024014</name>
</gene>
<evidence type="ECO:0000313" key="7">
    <source>
        <dbReference type="Proteomes" id="UP000440578"/>
    </source>
</evidence>
<sequence length="641" mass="69242">MGKSNKAKREKKADFTKVKLKVGKKLPKGQNLTDTSFKSKKIVIGNQLKKQDNETPVTKKKLSLKELLSHLQHFSVYVRQDGLNGLRELLTVHPELVVPSLGQILPALAGLLVDEDYQLRTDTVKLVTEINEQVTEAQIAPFFPALVTHLTCAMTHIRAAVQQSSLPFLATLLRRFPALLSASVDLLLPTLLEQISRSGGGGGARALLADPGSKLSAASWRVTVLKQLAQLLSAQPAGGGGRSAGPTRSVPVAAFCPVYRRTAAAEEAPLLAPPTGQQRRLLSEPDSWREYCDGLTQVLFQAYAEVAPDADKDGAYSLGCWGSLLSDEAAETLAAVLQVLVEILRQMRHLDATKNTTLVARFTETYCPDLRRHVFASFPFSRLVGRRKKSVPSASSSSAGPSAPPELGSDVINALVCELAASLAEDETTAHFRHSVLDYLTAYLESDRSGELDRVCRLLASLLCPAAGSGTDGDLERQLACVRAASERHQRLHPAGQGQELTHLLATLVTEPRYDRLARSEEVEDWAVRLLPSLRPGDGGSTPELLNLLRRMAAMGRHRFVSALRAQAADLLGAAAAAQGDAQWQRGVVELLFWPTDVAPDAKAAFAAFLGSEGVNEAVKRYAEEVLQEKYGQGTPVVAAA</sequence>
<dbReference type="PANTHER" id="PTHR16056">
    <property type="entry name" value="REGULATOR OF MICROTUBULE DYNAMICS PROTEIN"/>
    <property type="match status" value="1"/>
</dbReference>
<name>A0A6A4W9L5_AMPAM</name>
<evidence type="ECO:0000256" key="1">
    <source>
        <dbReference type="ARBA" id="ARBA00004123"/>
    </source>
</evidence>
<comment type="subcellular location">
    <subcellularLocation>
        <location evidence="1">Nucleus</location>
    </subcellularLocation>
</comment>
<dbReference type="Pfam" id="PF12333">
    <property type="entry name" value="Ipi1_N"/>
    <property type="match status" value="1"/>
</dbReference>
<feature type="repeat" description="HEAT" evidence="4">
    <location>
        <begin position="104"/>
        <end position="142"/>
    </location>
</feature>
<evidence type="ECO:0000256" key="4">
    <source>
        <dbReference type="PROSITE-ProRule" id="PRU00103"/>
    </source>
</evidence>
<dbReference type="AlphaFoldDB" id="A0A6A4W9L5"/>
<keyword evidence="3" id="KW-0539">Nucleus</keyword>
<dbReference type="PANTHER" id="PTHR16056:SF2">
    <property type="entry name" value="TESTIS-EXPRESSED PROTEIN 10"/>
    <property type="match status" value="1"/>
</dbReference>